<keyword evidence="5" id="KW-1185">Reference proteome</keyword>
<evidence type="ECO:0000256" key="2">
    <source>
        <dbReference type="ARBA" id="ARBA00023002"/>
    </source>
</evidence>
<dbReference type="OrthoDB" id="9783470at2"/>
<keyword evidence="2" id="KW-0560">Oxidoreductase</keyword>
<dbReference type="STRING" id="545694.TREPR_0135"/>
<dbReference type="HOGENOM" id="CLU_070764_7_0_12"/>
<dbReference type="InterPro" id="IPR000415">
    <property type="entry name" value="Nitroreductase-like"/>
</dbReference>
<dbReference type="KEGG" id="tpi:TREPR_0135"/>
<dbReference type="CDD" id="cd02136">
    <property type="entry name" value="PnbA_NfnB-like"/>
    <property type="match status" value="1"/>
</dbReference>
<evidence type="ECO:0000259" key="3">
    <source>
        <dbReference type="Pfam" id="PF00881"/>
    </source>
</evidence>
<dbReference type="AlphaFoldDB" id="F5YMI4"/>
<organism evidence="4 5">
    <name type="scientific">Treponema primitia (strain ATCC BAA-887 / DSM 12427 / ZAS-2)</name>
    <dbReference type="NCBI Taxonomy" id="545694"/>
    <lineage>
        <taxon>Bacteria</taxon>
        <taxon>Pseudomonadati</taxon>
        <taxon>Spirochaetota</taxon>
        <taxon>Spirochaetia</taxon>
        <taxon>Spirochaetales</taxon>
        <taxon>Treponemataceae</taxon>
        <taxon>Treponema</taxon>
    </lineage>
</organism>
<dbReference type="PANTHER" id="PTHR43673">
    <property type="entry name" value="NAD(P)H NITROREDUCTASE YDGI-RELATED"/>
    <property type="match status" value="1"/>
</dbReference>
<dbReference type="SUPFAM" id="SSF55469">
    <property type="entry name" value="FMN-dependent nitroreductase-like"/>
    <property type="match status" value="1"/>
</dbReference>
<dbReference type="InterPro" id="IPR029479">
    <property type="entry name" value="Nitroreductase"/>
</dbReference>
<dbReference type="eggNOG" id="COG0778">
    <property type="taxonomic scope" value="Bacteria"/>
</dbReference>
<feature type="domain" description="Nitroreductase" evidence="3">
    <location>
        <begin position="9"/>
        <end position="155"/>
    </location>
</feature>
<protein>
    <submittedName>
        <fullName evidence="4">6,7-dihydropteridine reductase</fullName>
    </submittedName>
</protein>
<dbReference type="GO" id="GO:0016491">
    <property type="term" value="F:oxidoreductase activity"/>
    <property type="evidence" value="ECO:0007669"/>
    <property type="project" value="UniProtKB-KW"/>
</dbReference>
<reference evidence="5" key="1">
    <citation type="submission" date="2009-12" db="EMBL/GenBank/DDBJ databases">
        <title>Complete sequence of Treponema primitia strain ZAS-2.</title>
        <authorList>
            <person name="Tetu S.G."/>
            <person name="Matson E."/>
            <person name="Ren Q."/>
            <person name="Seshadri R."/>
            <person name="Elbourne L."/>
            <person name="Hassan K.A."/>
            <person name="Durkin A."/>
            <person name="Radune D."/>
            <person name="Mohamoud Y."/>
            <person name="Shay R."/>
            <person name="Jin S."/>
            <person name="Zhang X."/>
            <person name="Lucey K."/>
            <person name="Ballor N.R."/>
            <person name="Ottesen E."/>
            <person name="Rosenthal R."/>
            <person name="Allen A."/>
            <person name="Leadbetter J.R."/>
            <person name="Paulsen I.T."/>
        </authorList>
    </citation>
    <scope>NUCLEOTIDE SEQUENCE [LARGE SCALE GENOMIC DNA]</scope>
    <source>
        <strain evidence="5">ATCC BAA-887 / DSM 12427 / ZAS-2</strain>
    </source>
</reference>
<reference evidence="4 5" key="2">
    <citation type="journal article" date="2011" name="ISME J.">
        <title>RNA-seq reveals cooperative metabolic interactions between two termite-gut spirochete species in co-culture.</title>
        <authorList>
            <person name="Rosenthal A.Z."/>
            <person name="Matson E.G."/>
            <person name="Eldar A."/>
            <person name="Leadbetter J.R."/>
        </authorList>
    </citation>
    <scope>NUCLEOTIDE SEQUENCE [LARGE SCALE GENOMIC DNA]</scope>
    <source>
        <strain evidence="5">ATCC BAA-887 / DSM 12427 / ZAS-2</strain>
    </source>
</reference>
<dbReference type="PANTHER" id="PTHR43673:SF10">
    <property type="entry name" value="NADH DEHYDROGENASE_NAD(P)H NITROREDUCTASE XCC3605-RELATED"/>
    <property type="match status" value="1"/>
</dbReference>
<gene>
    <name evidence="4" type="ordered locus">TREPR_0135</name>
</gene>
<comment type="similarity">
    <text evidence="1">Belongs to the nitroreductase family.</text>
</comment>
<sequence length="177" mass="19321">MSKSTLKDLKTRRSVRSYKPDQITDEELDLILEAGTWAPTGAGSQSPVIVAVQNKTLINKLQKLNAEVLNNPKAKPFYGAPTVLAVLVDKSKPTPLEDGALVLGNLQNAAWAVGVDSCWIHRAKQVFESEEGKALLKKWKLDSDTYFGVGFCLLGYAKEGPRPKPAARKAGYIIKAK</sequence>
<evidence type="ECO:0000256" key="1">
    <source>
        <dbReference type="ARBA" id="ARBA00007118"/>
    </source>
</evidence>
<proteinExistence type="inferred from homology"/>
<dbReference type="EMBL" id="CP001843">
    <property type="protein sequence ID" value="AEF86534.1"/>
    <property type="molecule type" value="Genomic_DNA"/>
</dbReference>
<evidence type="ECO:0000313" key="5">
    <source>
        <dbReference type="Proteomes" id="UP000009223"/>
    </source>
</evidence>
<dbReference type="Proteomes" id="UP000009223">
    <property type="component" value="Chromosome"/>
</dbReference>
<dbReference type="Pfam" id="PF00881">
    <property type="entry name" value="Nitroreductase"/>
    <property type="match status" value="1"/>
</dbReference>
<accession>F5YMI4</accession>
<evidence type="ECO:0000313" key="4">
    <source>
        <dbReference type="EMBL" id="AEF86534.1"/>
    </source>
</evidence>
<name>F5YMI4_TREPZ</name>
<dbReference type="Gene3D" id="3.40.109.10">
    <property type="entry name" value="NADH Oxidase"/>
    <property type="match status" value="1"/>
</dbReference>
<dbReference type="RefSeq" id="WP_015706337.1">
    <property type="nucleotide sequence ID" value="NC_015578.1"/>
</dbReference>